<accession>A0A853CAX7</accession>
<organism evidence="2 3">
    <name type="scientific">Nocardioides thalensis</name>
    <dbReference type="NCBI Taxonomy" id="1914755"/>
    <lineage>
        <taxon>Bacteria</taxon>
        <taxon>Bacillati</taxon>
        <taxon>Actinomycetota</taxon>
        <taxon>Actinomycetes</taxon>
        <taxon>Propionibacteriales</taxon>
        <taxon>Nocardioidaceae</taxon>
        <taxon>Nocardioides</taxon>
    </lineage>
</organism>
<reference evidence="2 3" key="1">
    <citation type="submission" date="2020-07" db="EMBL/GenBank/DDBJ databases">
        <title>Sequencing the genomes of 1000 actinobacteria strains.</title>
        <authorList>
            <person name="Klenk H.-P."/>
        </authorList>
    </citation>
    <scope>NUCLEOTIDE SEQUENCE [LARGE SCALE GENOMIC DNA]</scope>
    <source>
        <strain evidence="2 3">DSM 103833</strain>
    </source>
</reference>
<comment type="caution">
    <text evidence="2">The sequence shown here is derived from an EMBL/GenBank/DDBJ whole genome shotgun (WGS) entry which is preliminary data.</text>
</comment>
<name>A0A853CAX7_9ACTN</name>
<keyword evidence="1" id="KW-0812">Transmembrane</keyword>
<gene>
    <name evidence="2" type="ORF">HNR19_004061</name>
</gene>
<keyword evidence="1" id="KW-1133">Transmembrane helix</keyword>
<evidence type="ECO:0000256" key="1">
    <source>
        <dbReference type="SAM" id="Phobius"/>
    </source>
</evidence>
<evidence type="ECO:0000313" key="2">
    <source>
        <dbReference type="EMBL" id="NYJ03363.1"/>
    </source>
</evidence>
<dbReference type="AlphaFoldDB" id="A0A853CAX7"/>
<keyword evidence="1" id="KW-0472">Membrane</keyword>
<dbReference type="RefSeq" id="WP_179669653.1">
    <property type="nucleotide sequence ID" value="NZ_JACCFP010000001.1"/>
</dbReference>
<protein>
    <submittedName>
        <fullName evidence="2">Uncharacterized protein</fullName>
    </submittedName>
</protein>
<feature type="transmembrane region" description="Helical" evidence="1">
    <location>
        <begin position="46"/>
        <end position="66"/>
    </location>
</feature>
<dbReference type="Proteomes" id="UP000530424">
    <property type="component" value="Unassembled WGS sequence"/>
</dbReference>
<keyword evidence="3" id="KW-1185">Reference proteome</keyword>
<sequence>MTKTDLIADMAPTPQPFDPDWSEQTLLGILATDQEAPARKRRGRRIALAGLAASALTVGTAASVAAGGPDDVVRRVLTQFSEQPNTSGNGLGVLHDPELVAQFESENGVFAFWVATSSSGTVCYALSDGQWDGTGTPTEDQLEYGCGGQLWMGPNRPPEHLTRPDQFGGFFAAEVGLVVYGVSPYPRATEVIVEGDGVDRTLPVRADSLGYGDAFPEASQATSLTLTFLDAGGQVLGSKRVVAQVG</sequence>
<proteinExistence type="predicted"/>
<evidence type="ECO:0000313" key="3">
    <source>
        <dbReference type="Proteomes" id="UP000530424"/>
    </source>
</evidence>
<dbReference type="EMBL" id="JACCFP010000001">
    <property type="protein sequence ID" value="NYJ03363.1"/>
    <property type="molecule type" value="Genomic_DNA"/>
</dbReference>